<dbReference type="InterPro" id="IPR015955">
    <property type="entry name" value="Lactate_DH/Glyco_Ohase_4_C"/>
</dbReference>
<dbReference type="GO" id="GO:0016616">
    <property type="term" value="F:oxidoreductase activity, acting on the CH-OH group of donors, NAD or NADP as acceptor"/>
    <property type="evidence" value="ECO:0007669"/>
    <property type="project" value="InterPro"/>
</dbReference>
<dbReference type="EMBL" id="KB320979">
    <property type="protein sequence ID" value="ELW50564.1"/>
    <property type="molecule type" value="Genomic_DNA"/>
</dbReference>
<sequence>MMSEPIRVLVTGTTGQIASPLYSIGNGFVFRKDQPVILVLLDITPMMGVLDAQIALKLCVTADDAKRVITWGNHAVTQYPDVNDAKMKLQEKGRVCEVLKGDSQLKGECIIAVQEHGADVTKPRKLSSAMSAAKAKSDHVRDVGCRTPEGKCVSMGVISDDSSHGLPDDLLFSFPVIIKNKTLKFVEGLTINGSVSSEKMNFTAKELAEEEKNKMLLNFFPLPDWKIIMMLPNAPKLKNLNVFDPSRK</sequence>
<dbReference type="GO" id="GO:0006108">
    <property type="term" value="P:malate metabolic process"/>
    <property type="evidence" value="ECO:0007669"/>
    <property type="project" value="InterPro"/>
</dbReference>
<gene>
    <name evidence="3" type="ORF">TREES_T100009345</name>
</gene>
<feature type="domain" description="Lactate/malate dehydrogenase C-terminal" evidence="2">
    <location>
        <begin position="52"/>
        <end position="212"/>
    </location>
</feature>
<name>L9JJU1_TUPCH</name>
<dbReference type="Proteomes" id="UP000011518">
    <property type="component" value="Unassembled WGS sequence"/>
</dbReference>
<dbReference type="Pfam" id="PF02866">
    <property type="entry name" value="Ldh_1_C"/>
    <property type="match status" value="1"/>
</dbReference>
<keyword evidence="4" id="KW-1185">Reference proteome</keyword>
<evidence type="ECO:0000256" key="1">
    <source>
        <dbReference type="ARBA" id="ARBA00023002"/>
    </source>
</evidence>
<dbReference type="GO" id="GO:0016615">
    <property type="term" value="F:malate dehydrogenase activity"/>
    <property type="evidence" value="ECO:0007669"/>
    <property type="project" value="InterPro"/>
</dbReference>
<organism evidence="3 4">
    <name type="scientific">Tupaia chinensis</name>
    <name type="common">Chinese tree shrew</name>
    <name type="synonym">Tupaia belangeri chinensis</name>
    <dbReference type="NCBI Taxonomy" id="246437"/>
    <lineage>
        <taxon>Eukaryota</taxon>
        <taxon>Metazoa</taxon>
        <taxon>Chordata</taxon>
        <taxon>Craniata</taxon>
        <taxon>Vertebrata</taxon>
        <taxon>Euteleostomi</taxon>
        <taxon>Mammalia</taxon>
        <taxon>Eutheria</taxon>
        <taxon>Euarchontoglires</taxon>
        <taxon>Scandentia</taxon>
        <taxon>Tupaiidae</taxon>
        <taxon>Tupaia</taxon>
    </lineage>
</organism>
<dbReference type="Gene3D" id="3.90.110.10">
    <property type="entry name" value="Lactate dehydrogenase/glycoside hydrolase, family 4, C-terminal"/>
    <property type="match status" value="1"/>
</dbReference>
<keyword evidence="1" id="KW-0560">Oxidoreductase</keyword>
<reference evidence="4" key="1">
    <citation type="submission" date="2012-07" db="EMBL/GenBank/DDBJ databases">
        <title>Genome of the Chinese tree shrew, a rising model animal genetically related to primates.</title>
        <authorList>
            <person name="Zhang G."/>
            <person name="Fan Y."/>
            <person name="Yao Y."/>
            <person name="Huang Z."/>
        </authorList>
    </citation>
    <scope>NUCLEOTIDE SEQUENCE [LARGE SCALE GENOMIC DNA]</scope>
</reference>
<dbReference type="InterPro" id="IPR022383">
    <property type="entry name" value="Lactate/malate_DH_C"/>
</dbReference>
<evidence type="ECO:0000259" key="2">
    <source>
        <dbReference type="Pfam" id="PF02866"/>
    </source>
</evidence>
<dbReference type="AlphaFoldDB" id="L9JJU1"/>
<dbReference type="STRING" id="246437.L9JJU1"/>
<evidence type="ECO:0000313" key="3">
    <source>
        <dbReference type="EMBL" id="ELW50564.1"/>
    </source>
</evidence>
<evidence type="ECO:0000313" key="4">
    <source>
        <dbReference type="Proteomes" id="UP000011518"/>
    </source>
</evidence>
<protein>
    <submittedName>
        <fullName evidence="3">Malate dehydrogenase, cytoplasmic</fullName>
    </submittedName>
</protein>
<dbReference type="PANTHER" id="PTHR23382">
    <property type="entry name" value="MALATE DEHYDROGENASE"/>
    <property type="match status" value="1"/>
</dbReference>
<dbReference type="SUPFAM" id="SSF56327">
    <property type="entry name" value="LDH C-terminal domain-like"/>
    <property type="match status" value="1"/>
</dbReference>
<dbReference type="InterPro" id="IPR010945">
    <property type="entry name" value="Malate_DH_type2"/>
</dbReference>
<accession>L9JJU1</accession>
<proteinExistence type="predicted"/>
<dbReference type="InParanoid" id="L9JJU1"/>
<reference evidence="4" key="2">
    <citation type="journal article" date="2013" name="Nat. Commun.">
        <title>Genome of the Chinese tree shrew.</title>
        <authorList>
            <person name="Fan Y."/>
            <person name="Huang Z.Y."/>
            <person name="Cao C.C."/>
            <person name="Chen C.S."/>
            <person name="Chen Y.X."/>
            <person name="Fan D.D."/>
            <person name="He J."/>
            <person name="Hou H.L."/>
            <person name="Hu L."/>
            <person name="Hu X.T."/>
            <person name="Jiang X.T."/>
            <person name="Lai R."/>
            <person name="Lang Y.S."/>
            <person name="Liang B."/>
            <person name="Liao S.G."/>
            <person name="Mu D."/>
            <person name="Ma Y.Y."/>
            <person name="Niu Y.Y."/>
            <person name="Sun X.Q."/>
            <person name="Xia J.Q."/>
            <person name="Xiao J."/>
            <person name="Xiong Z.Q."/>
            <person name="Xu L."/>
            <person name="Yang L."/>
            <person name="Zhang Y."/>
            <person name="Zhao W."/>
            <person name="Zhao X.D."/>
            <person name="Zheng Y.T."/>
            <person name="Zhou J.M."/>
            <person name="Zhu Y.B."/>
            <person name="Zhang G.J."/>
            <person name="Wang J."/>
            <person name="Yao Y.G."/>
        </authorList>
    </citation>
    <scope>NUCLEOTIDE SEQUENCE [LARGE SCALE GENOMIC DNA]</scope>
</reference>